<evidence type="ECO:0000313" key="2">
    <source>
        <dbReference type="EMBL" id="POR48396.1"/>
    </source>
</evidence>
<dbReference type="PANTHER" id="PTHR41521:SF4">
    <property type="entry name" value="BLR0684 PROTEIN"/>
    <property type="match status" value="1"/>
</dbReference>
<dbReference type="Proteomes" id="UP000236919">
    <property type="component" value="Unassembled WGS sequence"/>
</dbReference>
<dbReference type="SUPFAM" id="SSF54909">
    <property type="entry name" value="Dimeric alpha+beta barrel"/>
    <property type="match status" value="1"/>
</dbReference>
<dbReference type="OrthoDB" id="9806380at2"/>
<dbReference type="Gene3D" id="3.30.70.100">
    <property type="match status" value="1"/>
</dbReference>
<dbReference type="PANTHER" id="PTHR41521">
    <property type="match status" value="1"/>
</dbReference>
<dbReference type="AlphaFoldDB" id="A0A2S4M0Z8"/>
<sequence length="116" mass="12352">MARAYVISDVTLREGEALAAYRELAARSIAAFGGRYLVRGGEIGVLEGDWRPSAIVIAEFADAATARAWYGSPLYAEALAFREAALTRDLILVEGVDDADALLPRAAALDEGLPNL</sequence>
<gene>
    <name evidence="2" type="ORF">CYD53_115144</name>
</gene>
<dbReference type="Pfam" id="PF07045">
    <property type="entry name" value="DUF1330"/>
    <property type="match status" value="1"/>
</dbReference>
<keyword evidence="3" id="KW-1185">Reference proteome</keyword>
<dbReference type="EMBL" id="PQFZ01000015">
    <property type="protein sequence ID" value="POR48396.1"/>
    <property type="molecule type" value="Genomic_DNA"/>
</dbReference>
<reference evidence="2 3" key="1">
    <citation type="submission" date="2018-01" db="EMBL/GenBank/DDBJ databases">
        <title>Genomic Encyclopedia of Type Strains, Phase III (KMG-III): the genomes of soil and plant-associated and newly described type strains.</title>
        <authorList>
            <person name="Whitman W."/>
        </authorList>
    </citation>
    <scope>NUCLEOTIDE SEQUENCE [LARGE SCALE GENOMIC DNA]</scope>
    <source>
        <strain evidence="2 3">1131</strain>
    </source>
</reference>
<organism evidence="2 3">
    <name type="scientific">Bosea psychrotolerans</name>
    <dbReference type="NCBI Taxonomy" id="1871628"/>
    <lineage>
        <taxon>Bacteria</taxon>
        <taxon>Pseudomonadati</taxon>
        <taxon>Pseudomonadota</taxon>
        <taxon>Alphaproteobacteria</taxon>
        <taxon>Hyphomicrobiales</taxon>
        <taxon>Boseaceae</taxon>
        <taxon>Bosea</taxon>
    </lineage>
</organism>
<comment type="caution">
    <text evidence="2">The sequence shown here is derived from an EMBL/GenBank/DDBJ whole genome shotgun (WGS) entry which is preliminary data.</text>
</comment>
<proteinExistence type="predicted"/>
<name>A0A2S4M0Z8_9HYPH</name>
<evidence type="ECO:0000313" key="3">
    <source>
        <dbReference type="Proteomes" id="UP000236919"/>
    </source>
</evidence>
<dbReference type="RefSeq" id="WP_103720232.1">
    <property type="nucleotide sequence ID" value="NZ_PQFZ01000015.1"/>
</dbReference>
<dbReference type="InterPro" id="IPR011008">
    <property type="entry name" value="Dimeric_a/b-barrel"/>
</dbReference>
<dbReference type="InterPro" id="IPR010753">
    <property type="entry name" value="DUF1330"/>
</dbReference>
<protein>
    <submittedName>
        <fullName evidence="2">Uncharacterized protein (DUF1330 family)</fullName>
    </submittedName>
</protein>
<accession>A0A2S4M0Z8</accession>
<feature type="domain" description="DUF1330" evidence="1">
    <location>
        <begin position="4"/>
        <end position="96"/>
    </location>
</feature>
<evidence type="ECO:0000259" key="1">
    <source>
        <dbReference type="Pfam" id="PF07045"/>
    </source>
</evidence>